<dbReference type="Proteomes" id="UP000269883">
    <property type="component" value="Chromosome"/>
</dbReference>
<dbReference type="InterPro" id="IPR038472">
    <property type="entry name" value="DndE_sf"/>
</dbReference>
<organism evidence="1 2">
    <name type="scientific">Desulfovibrio ferrophilus</name>
    <dbReference type="NCBI Taxonomy" id="241368"/>
    <lineage>
        <taxon>Bacteria</taxon>
        <taxon>Pseudomonadati</taxon>
        <taxon>Thermodesulfobacteriota</taxon>
        <taxon>Desulfovibrionia</taxon>
        <taxon>Desulfovibrionales</taxon>
        <taxon>Desulfovibrionaceae</taxon>
        <taxon>Desulfovibrio</taxon>
    </lineage>
</organism>
<evidence type="ECO:0000313" key="1">
    <source>
        <dbReference type="EMBL" id="BBD08436.1"/>
    </source>
</evidence>
<dbReference type="OrthoDB" id="9806951at2"/>
<dbReference type="NCBIfam" id="TIGR03184">
    <property type="entry name" value="DNA_S_dndE"/>
    <property type="match status" value="1"/>
</dbReference>
<dbReference type="Gene3D" id="1.10.1220.160">
    <property type="entry name" value="DNA sulphur modification protein DndE"/>
    <property type="match status" value="1"/>
</dbReference>
<dbReference type="EMBL" id="AP017378">
    <property type="protein sequence ID" value="BBD08436.1"/>
    <property type="molecule type" value="Genomic_DNA"/>
</dbReference>
<proteinExistence type="predicted"/>
<dbReference type="RefSeq" id="WP_126378527.1">
    <property type="nucleotide sequence ID" value="NZ_AP017378.1"/>
</dbReference>
<dbReference type="KEGG" id="dfl:DFE_1710"/>
<dbReference type="REBASE" id="237172">
    <property type="entry name" value="M.DfeIS5DndEP"/>
</dbReference>
<dbReference type="InterPro" id="IPR014969">
    <property type="entry name" value="DNA_S_DndE"/>
</dbReference>
<accession>A0A2Z6AZ55</accession>
<reference evidence="1 2" key="1">
    <citation type="journal article" date="2018" name="Sci. Adv.">
        <title>Multi-heme cytochromes provide a pathway for survival in energy-limited environments.</title>
        <authorList>
            <person name="Deng X."/>
            <person name="Dohmae N."/>
            <person name="Nealson K.H."/>
            <person name="Hashimoto K."/>
            <person name="Okamoto A."/>
        </authorList>
    </citation>
    <scope>NUCLEOTIDE SEQUENCE [LARGE SCALE GENOMIC DNA]</scope>
    <source>
        <strain evidence="1 2">IS5</strain>
    </source>
</reference>
<keyword evidence="2" id="KW-1185">Reference proteome</keyword>
<dbReference type="Pfam" id="PF08870">
    <property type="entry name" value="DndE"/>
    <property type="match status" value="1"/>
</dbReference>
<name>A0A2Z6AZ55_9BACT</name>
<gene>
    <name evidence="1" type="ORF">DFE_1710</name>
</gene>
<sequence>MNSLKLQKIPFSKDADNKLRALKSRTGITPNILCRIGFCMSLERSNYPLHVEIQEKGREINRHTLLGDYESIAVSLLKVWMDMNSAPMEELDDLFVSHMNRGVVSVFQKVKSLSDMV</sequence>
<dbReference type="AlphaFoldDB" id="A0A2Z6AZ55"/>
<evidence type="ECO:0000313" key="2">
    <source>
        <dbReference type="Proteomes" id="UP000269883"/>
    </source>
</evidence>
<protein>
    <submittedName>
        <fullName evidence="1">DNA sulfur modification protein DndE</fullName>
    </submittedName>
</protein>